<reference evidence="1 2" key="1">
    <citation type="submission" date="2024-06" db="EMBL/GenBank/DDBJ databases">
        <title>Genomic Encyclopedia of Type Strains, Phase IV (KMG-IV): sequencing the most valuable type-strain genomes for metagenomic binning, comparative biology and taxonomic classification.</title>
        <authorList>
            <person name="Goeker M."/>
        </authorList>
    </citation>
    <scope>NUCLEOTIDE SEQUENCE [LARGE SCALE GENOMIC DNA]</scope>
    <source>
        <strain evidence="1 2">DSM 23650</strain>
    </source>
</reference>
<dbReference type="EMBL" id="JBEPLT010000003">
    <property type="protein sequence ID" value="MET3559867.1"/>
    <property type="molecule type" value="Genomic_DNA"/>
</dbReference>
<evidence type="ECO:0000313" key="1">
    <source>
        <dbReference type="EMBL" id="MET3559867.1"/>
    </source>
</evidence>
<dbReference type="RefSeq" id="WP_354185776.1">
    <property type="nucleotide sequence ID" value="NZ_JBEPLT010000003.1"/>
</dbReference>
<sequence>MKSVFYFVLGFFLFLEAGQQSLAFEPTEIQKAELLSIVVEINNSIKNGNFSPLPSYMPDRLYKEIARRLNTTEDNLRHSFLQELRVQFENLPAGAYHLDETNIDYLQTDSGAFYALIPTKLEMKDRIIKYKTLAIFDNTRWYLIYGGYKTVQNPVFLEIYPDFNQIHLPLKKIIKK</sequence>
<accession>A0ABV2FMS7</accession>
<name>A0ABV2FMS7_9HYPH</name>
<protein>
    <submittedName>
        <fullName evidence="1">Uncharacterized protein</fullName>
    </submittedName>
</protein>
<evidence type="ECO:0000313" key="2">
    <source>
        <dbReference type="Proteomes" id="UP001549112"/>
    </source>
</evidence>
<proteinExistence type="predicted"/>
<organism evidence="1 2">
    <name type="scientific">Bartonella japonica</name>
    <dbReference type="NCBI Taxonomy" id="357761"/>
    <lineage>
        <taxon>Bacteria</taxon>
        <taxon>Pseudomonadati</taxon>
        <taxon>Pseudomonadota</taxon>
        <taxon>Alphaproteobacteria</taxon>
        <taxon>Hyphomicrobiales</taxon>
        <taxon>Bartonellaceae</taxon>
        <taxon>Bartonella</taxon>
    </lineage>
</organism>
<gene>
    <name evidence="1" type="ORF">ABID39_000545</name>
</gene>
<keyword evidence="2" id="KW-1185">Reference proteome</keyword>
<dbReference type="Proteomes" id="UP001549112">
    <property type="component" value="Unassembled WGS sequence"/>
</dbReference>
<comment type="caution">
    <text evidence="1">The sequence shown here is derived from an EMBL/GenBank/DDBJ whole genome shotgun (WGS) entry which is preliminary data.</text>
</comment>